<name>A0A8C7AXZ7_NEOVI</name>
<dbReference type="PANTHER" id="PTHR40657">
    <property type="entry name" value="HYPOTHETICAL PROTEIN LOC681367"/>
    <property type="match status" value="1"/>
</dbReference>
<accession>A0A8C7AXZ7</accession>
<evidence type="ECO:0000313" key="4">
    <source>
        <dbReference type="Proteomes" id="UP000694425"/>
    </source>
</evidence>
<dbReference type="InterPro" id="IPR039995">
    <property type="entry name" value="PEX39"/>
</dbReference>
<protein>
    <recommendedName>
        <fullName evidence="2">Peroxisomal membrane protein PEX14-like KPWE domain-containing protein</fullName>
    </recommendedName>
</protein>
<dbReference type="InterPro" id="IPR040554">
    <property type="entry name" value="KPWE_PEX14_dom"/>
</dbReference>
<reference evidence="3" key="2">
    <citation type="submission" date="2025-09" db="UniProtKB">
        <authorList>
            <consortium name="Ensembl"/>
        </authorList>
    </citation>
    <scope>IDENTIFICATION</scope>
</reference>
<dbReference type="GeneTree" id="ENSGT00940000167232"/>
<proteinExistence type="predicted"/>
<feature type="region of interest" description="Disordered" evidence="1">
    <location>
        <begin position="1"/>
        <end position="29"/>
    </location>
</feature>
<dbReference type="PANTHER" id="PTHR40657:SF1">
    <property type="entry name" value="RIKEN CDNA 2310039H08 GENE"/>
    <property type="match status" value="1"/>
</dbReference>
<evidence type="ECO:0000256" key="1">
    <source>
        <dbReference type="SAM" id="MobiDB-lite"/>
    </source>
</evidence>
<feature type="domain" description="Peroxisomal membrane protein PEX14-like KPWE" evidence="2">
    <location>
        <begin position="27"/>
        <end position="73"/>
    </location>
</feature>
<feature type="compositionally biased region" description="Polar residues" evidence="1">
    <location>
        <begin position="107"/>
        <end position="119"/>
    </location>
</feature>
<reference evidence="3" key="1">
    <citation type="submission" date="2025-08" db="UniProtKB">
        <authorList>
            <consortium name="Ensembl"/>
        </authorList>
    </citation>
    <scope>IDENTIFICATION</scope>
</reference>
<keyword evidence="4" id="KW-1185">Reference proteome</keyword>
<dbReference type="AlphaFoldDB" id="A0A8C7AXZ7"/>
<feature type="region of interest" description="Disordered" evidence="1">
    <location>
        <begin position="43"/>
        <end position="119"/>
    </location>
</feature>
<evidence type="ECO:0000259" key="2">
    <source>
        <dbReference type="Pfam" id="PF17733"/>
    </source>
</evidence>
<feature type="compositionally biased region" description="Low complexity" evidence="1">
    <location>
        <begin position="16"/>
        <end position="29"/>
    </location>
</feature>
<dbReference type="Ensembl" id="ENSNVIT00000018176.1">
    <property type="protein sequence ID" value="ENSNVIP00000015573.1"/>
    <property type="gene ID" value="ENSNVIG00000012223.1"/>
</dbReference>
<dbReference type="Proteomes" id="UP000694425">
    <property type="component" value="Unplaced"/>
</dbReference>
<evidence type="ECO:0000313" key="3">
    <source>
        <dbReference type="Ensembl" id="ENSNVIP00000015573.1"/>
    </source>
</evidence>
<organism evidence="3 4">
    <name type="scientific">Neovison vison</name>
    <name type="common">American mink</name>
    <name type="synonym">Mustela vison</name>
    <dbReference type="NCBI Taxonomy" id="452646"/>
    <lineage>
        <taxon>Eukaryota</taxon>
        <taxon>Metazoa</taxon>
        <taxon>Chordata</taxon>
        <taxon>Craniata</taxon>
        <taxon>Vertebrata</taxon>
        <taxon>Euteleostomi</taxon>
        <taxon>Mammalia</taxon>
        <taxon>Eutheria</taxon>
        <taxon>Laurasiatheria</taxon>
        <taxon>Carnivora</taxon>
        <taxon>Caniformia</taxon>
        <taxon>Musteloidea</taxon>
        <taxon>Mustelidae</taxon>
        <taxon>Mustelinae</taxon>
        <taxon>Neogale</taxon>
    </lineage>
</organism>
<dbReference type="Pfam" id="PF17733">
    <property type="entry name" value="KPWE_dom"/>
    <property type="match status" value="1"/>
</dbReference>
<sequence>ESWWRDPEQPGGRSCSGPSPAPEDAAPASVSLAQLLQLVQQGRELPGVEKRHIAATHGEPTSSRLPRRPKPWEAAGSAKAPAPPTLGSRQVSPPPSGNGKDARMQRSPGNSSPERQFHE</sequence>